<sequence>MKKTLIITLEYPPQIGGIATYAHQFSLSLERDDVIVLAPPIKGDTEFDSQQPINIFRRTFYYKFFWPRWLKLYVVIKKIVKTYEVDVIHLHHILPVGYVARMIKRKFGIPYLIFSHGTDIAYAAQKGKRKKTMLVAKGADQILVNSENLKERLLKEFPELAEKTAVLYPCPDQAFLTGPAEEIITSLRHQYALEGKQVLLSVSRLDDGKGFPHLIRLLPSILEHIPHLVWFIVGDGPKKDVILQDIQKHNLQNVVRFIGEIPHADLRKYYHLADVFVLLTHPDNGKEEGLGLVFLEAAAAGLPVVAGRSGGVAEAVLHEKTGLVINLKQDPEGIVDGIVKMLKQPAYAQTLGEAGQERIKKQFIWKEQLKAIDRWL</sequence>
<dbReference type="EMBL" id="PFCB01000031">
    <property type="protein sequence ID" value="PIR74014.1"/>
    <property type="molecule type" value="Genomic_DNA"/>
</dbReference>
<dbReference type="CDD" id="cd03801">
    <property type="entry name" value="GT4_PimA-like"/>
    <property type="match status" value="1"/>
</dbReference>
<evidence type="ECO:0000259" key="1">
    <source>
        <dbReference type="Pfam" id="PF00534"/>
    </source>
</evidence>
<comment type="caution">
    <text evidence="3">The sequence shown here is derived from an EMBL/GenBank/DDBJ whole genome shotgun (WGS) entry which is preliminary data.</text>
</comment>
<dbReference type="Pfam" id="PF13439">
    <property type="entry name" value="Glyco_transf_4"/>
    <property type="match status" value="1"/>
</dbReference>
<gene>
    <name evidence="3" type="ORF">COU35_04715</name>
</gene>
<organism evidence="3 4">
    <name type="scientific">Candidatus Magasanikbacteria bacterium CG10_big_fil_rev_8_21_14_0_10_47_10</name>
    <dbReference type="NCBI Taxonomy" id="1974652"/>
    <lineage>
        <taxon>Bacteria</taxon>
        <taxon>Candidatus Magasanikiibacteriota</taxon>
    </lineage>
</organism>
<name>A0A2H0TPE7_9BACT</name>
<dbReference type="InterPro" id="IPR028098">
    <property type="entry name" value="Glyco_trans_4-like_N"/>
</dbReference>
<dbReference type="GO" id="GO:0016758">
    <property type="term" value="F:hexosyltransferase activity"/>
    <property type="evidence" value="ECO:0007669"/>
    <property type="project" value="TreeGrafter"/>
</dbReference>
<protein>
    <recommendedName>
        <fullName evidence="5">Glycosyltransferase family 4 protein</fullName>
    </recommendedName>
</protein>
<dbReference type="Pfam" id="PF00534">
    <property type="entry name" value="Glycos_transf_1"/>
    <property type="match status" value="1"/>
</dbReference>
<evidence type="ECO:0000313" key="4">
    <source>
        <dbReference type="Proteomes" id="UP000230154"/>
    </source>
</evidence>
<evidence type="ECO:0008006" key="5">
    <source>
        <dbReference type="Google" id="ProtNLM"/>
    </source>
</evidence>
<dbReference type="InterPro" id="IPR001296">
    <property type="entry name" value="Glyco_trans_1"/>
</dbReference>
<dbReference type="AlphaFoldDB" id="A0A2H0TPE7"/>
<dbReference type="Gene3D" id="3.40.50.2000">
    <property type="entry name" value="Glycogen Phosphorylase B"/>
    <property type="match status" value="2"/>
</dbReference>
<evidence type="ECO:0000259" key="2">
    <source>
        <dbReference type="Pfam" id="PF13439"/>
    </source>
</evidence>
<evidence type="ECO:0000313" key="3">
    <source>
        <dbReference type="EMBL" id="PIR74014.1"/>
    </source>
</evidence>
<dbReference type="PANTHER" id="PTHR45947">
    <property type="entry name" value="SULFOQUINOVOSYL TRANSFERASE SQD2"/>
    <property type="match status" value="1"/>
</dbReference>
<feature type="domain" description="Glycosyltransferase subfamily 4-like N-terminal" evidence="2">
    <location>
        <begin position="15"/>
        <end position="170"/>
    </location>
</feature>
<dbReference type="SUPFAM" id="SSF53756">
    <property type="entry name" value="UDP-Glycosyltransferase/glycogen phosphorylase"/>
    <property type="match status" value="1"/>
</dbReference>
<reference evidence="4" key="1">
    <citation type="submission" date="2017-09" db="EMBL/GenBank/DDBJ databases">
        <title>Depth-based differentiation of microbial function through sediment-hosted aquifers and enrichment of novel symbionts in the deep terrestrial subsurface.</title>
        <authorList>
            <person name="Probst A.J."/>
            <person name="Ladd B."/>
            <person name="Jarett J.K."/>
            <person name="Geller-Mcgrath D.E."/>
            <person name="Sieber C.M.K."/>
            <person name="Emerson J.B."/>
            <person name="Anantharaman K."/>
            <person name="Thomas B.C."/>
            <person name="Malmstrom R."/>
            <person name="Stieglmeier M."/>
            <person name="Klingl A."/>
            <person name="Woyke T."/>
            <person name="Ryan C.M."/>
            <person name="Banfield J.F."/>
        </authorList>
    </citation>
    <scope>NUCLEOTIDE SEQUENCE [LARGE SCALE GENOMIC DNA]</scope>
</reference>
<proteinExistence type="predicted"/>
<dbReference type="Proteomes" id="UP000230154">
    <property type="component" value="Unassembled WGS sequence"/>
</dbReference>
<dbReference type="PANTHER" id="PTHR45947:SF3">
    <property type="entry name" value="SULFOQUINOVOSYL TRANSFERASE SQD2"/>
    <property type="match status" value="1"/>
</dbReference>
<accession>A0A2H0TPE7</accession>
<dbReference type="InterPro" id="IPR050194">
    <property type="entry name" value="Glycosyltransferase_grp1"/>
</dbReference>
<feature type="domain" description="Glycosyl transferase family 1" evidence="1">
    <location>
        <begin position="190"/>
        <end position="358"/>
    </location>
</feature>